<evidence type="ECO:0000313" key="4">
    <source>
        <dbReference type="EMBL" id="MDM8158032.1"/>
    </source>
</evidence>
<gene>
    <name evidence="4" type="ORF">QUV96_10370</name>
</gene>
<keyword evidence="3" id="KW-0732">Signal</keyword>
<feature type="region of interest" description="Disordered" evidence="1">
    <location>
        <begin position="430"/>
        <end position="474"/>
    </location>
</feature>
<reference evidence="4" key="2">
    <citation type="submission" date="2023-06" db="EMBL/GenBank/DDBJ databases">
        <authorList>
            <person name="Zeman M."/>
            <person name="Kubasova T."/>
            <person name="Jahodarova E."/>
            <person name="Nykrynova M."/>
            <person name="Rychlik I."/>
        </authorList>
    </citation>
    <scope>NUCLEOTIDE SEQUENCE</scope>
    <source>
        <strain evidence="4">ET39</strain>
    </source>
</reference>
<feature type="signal peptide" evidence="3">
    <location>
        <begin position="1"/>
        <end position="26"/>
    </location>
</feature>
<accession>A0ABT7UEH3</accession>
<evidence type="ECO:0000256" key="3">
    <source>
        <dbReference type="SAM" id="SignalP"/>
    </source>
</evidence>
<organism evidence="4 5">
    <name type="scientific">Amedibacillus dolichus</name>
    <dbReference type="NCBI Taxonomy" id="31971"/>
    <lineage>
        <taxon>Bacteria</taxon>
        <taxon>Bacillati</taxon>
        <taxon>Bacillota</taxon>
        <taxon>Erysipelotrichia</taxon>
        <taxon>Erysipelotrichales</taxon>
        <taxon>Erysipelotrichaceae</taxon>
        <taxon>Amedibacillus</taxon>
    </lineage>
</organism>
<feature type="chain" id="PRO_5046902737" evidence="3">
    <location>
        <begin position="27"/>
        <end position="508"/>
    </location>
</feature>
<keyword evidence="2" id="KW-0812">Transmembrane</keyword>
<keyword evidence="2" id="KW-0472">Membrane</keyword>
<keyword evidence="2" id="KW-1133">Transmembrane helix</keyword>
<dbReference type="RefSeq" id="WP_289608469.1">
    <property type="nucleotide sequence ID" value="NZ_JAUDCG010000063.1"/>
</dbReference>
<evidence type="ECO:0000313" key="5">
    <source>
        <dbReference type="Proteomes" id="UP001529340"/>
    </source>
</evidence>
<dbReference type="EMBL" id="JAUDCG010000063">
    <property type="protein sequence ID" value="MDM8158032.1"/>
    <property type="molecule type" value="Genomic_DNA"/>
</dbReference>
<evidence type="ECO:0000256" key="2">
    <source>
        <dbReference type="SAM" id="Phobius"/>
    </source>
</evidence>
<name>A0ABT7UEH3_9FIRM</name>
<sequence>MKLKRKLLVGLLTLCMAVGMAVPAFAAGDPLTISFYYGGAEYGYYQMGWVDVGDIDTDAGRFYATRTIGHVENPGDEPVYTTIEGDINPADKSISSIEPDITMAHLYYDVEVADASSFTVPLPDGPEYRPEGAGFYYTFAAWMVKDGKGGYKALKGSVTAEDVRNAIETDESGNKSVVITAAFHSEIVDKDDLTNKTPSGEYPKYAVILRANGGTFAEDGSDHLYIKPQSMEFSGQDDFFVEATCPKPENGDMVFAGWYRDEACTDGPITYLSIYNDLKDEPYGAAPYAPIDLYAKWESKGAESGTTVKDLTASDTNVSISLTDGVPEDATLSADTIAQESVLESRPELKEELPGLLSIYDISVRQNGETLEIKDNPMTVKIPLNDHLKGYKYYQAVYLGDPLERFDAVVEGDFLVFETDHLSQYAILGSNTPFETSEKPTTPTDPADPADPTDPAKPEQQGKPSEQIESPQTGDSSNMALWISLMMVSCGGLLGMLFYKRKKTAAGK</sequence>
<evidence type="ECO:0000256" key="1">
    <source>
        <dbReference type="SAM" id="MobiDB-lite"/>
    </source>
</evidence>
<feature type="transmembrane region" description="Helical" evidence="2">
    <location>
        <begin position="479"/>
        <end position="499"/>
    </location>
</feature>
<reference evidence="4" key="1">
    <citation type="submission" date="2023-06" db="EMBL/GenBank/DDBJ databases">
        <title>Identification and characterization of horizontal gene transfer across gut microbiota members of farm animals based on homology search.</title>
        <authorList>
            <person name="Schwarzerova J."/>
            <person name="Nykrynova M."/>
            <person name="Jureckova K."/>
            <person name="Cejkova D."/>
            <person name="Rychlik I."/>
        </authorList>
    </citation>
    <scope>NUCLEOTIDE SEQUENCE</scope>
    <source>
        <strain evidence="4">ET39</strain>
    </source>
</reference>
<protein>
    <submittedName>
        <fullName evidence="4">LPXTG cell wall anchor domain-containing protein</fullName>
    </submittedName>
</protein>
<proteinExistence type="predicted"/>
<dbReference type="NCBIfam" id="TIGR01167">
    <property type="entry name" value="LPXTG_anchor"/>
    <property type="match status" value="1"/>
</dbReference>
<keyword evidence="5" id="KW-1185">Reference proteome</keyword>
<comment type="caution">
    <text evidence="4">The sequence shown here is derived from an EMBL/GenBank/DDBJ whole genome shotgun (WGS) entry which is preliminary data.</text>
</comment>
<feature type="compositionally biased region" description="Polar residues" evidence="1">
    <location>
        <begin position="462"/>
        <end position="474"/>
    </location>
</feature>
<dbReference type="Proteomes" id="UP001529340">
    <property type="component" value="Unassembled WGS sequence"/>
</dbReference>